<comment type="caution">
    <text evidence="1">The sequence shown here is derived from an EMBL/GenBank/DDBJ whole genome shotgun (WGS) entry which is preliminary data.</text>
</comment>
<dbReference type="OrthoDB" id="9790491at2"/>
<dbReference type="Proteomes" id="UP000030185">
    <property type="component" value="Unassembled WGS sequence"/>
</dbReference>
<evidence type="ECO:0000313" key="1">
    <source>
        <dbReference type="EMBL" id="GAL83698.1"/>
    </source>
</evidence>
<dbReference type="EMBL" id="BBLT01000002">
    <property type="protein sequence ID" value="GAL83698.1"/>
    <property type="molecule type" value="Genomic_DNA"/>
</dbReference>
<dbReference type="eggNOG" id="ENOG502ZCMM">
    <property type="taxonomic scope" value="Bacteria"/>
</dbReference>
<accession>A0A098LBF4</accession>
<reference evidence="1 2" key="1">
    <citation type="submission" date="2014-09" db="EMBL/GenBank/DDBJ databases">
        <title>Sporocytophaga myxococcoides PG-01 genome sequencing.</title>
        <authorList>
            <person name="Liu L."/>
            <person name="Gao P.J."/>
            <person name="Chen G.J."/>
            <person name="Wang L.S."/>
        </authorList>
    </citation>
    <scope>NUCLEOTIDE SEQUENCE [LARGE SCALE GENOMIC DNA]</scope>
    <source>
        <strain evidence="1 2">PG-01</strain>
    </source>
</reference>
<organism evidence="1 2">
    <name type="scientific">Sporocytophaga myxococcoides</name>
    <dbReference type="NCBI Taxonomy" id="153721"/>
    <lineage>
        <taxon>Bacteria</taxon>
        <taxon>Pseudomonadati</taxon>
        <taxon>Bacteroidota</taxon>
        <taxon>Cytophagia</taxon>
        <taxon>Cytophagales</taxon>
        <taxon>Cytophagaceae</taxon>
        <taxon>Sporocytophaga</taxon>
    </lineage>
</organism>
<dbReference type="AlphaFoldDB" id="A0A098LBF4"/>
<evidence type="ECO:0008006" key="3">
    <source>
        <dbReference type="Google" id="ProtNLM"/>
    </source>
</evidence>
<proteinExistence type="predicted"/>
<dbReference type="RefSeq" id="WP_045459329.1">
    <property type="nucleotide sequence ID" value="NZ_BBLT01000002.1"/>
</dbReference>
<dbReference type="STRING" id="153721.MYP_925"/>
<protein>
    <recommendedName>
        <fullName evidence="3">DUF3575 domain-containing protein</fullName>
    </recommendedName>
</protein>
<evidence type="ECO:0000313" key="2">
    <source>
        <dbReference type="Proteomes" id="UP000030185"/>
    </source>
</evidence>
<keyword evidence="2" id="KW-1185">Reference proteome</keyword>
<gene>
    <name evidence="1" type="ORF">MYP_925</name>
</gene>
<name>A0A098LBF4_9BACT</name>
<sequence length="217" mass="24854">MNKSITRTLVVFILMLGISFSGYSQKKKSSSKGNQAFSRNDLTLGLKLGDPTGVTLKQYMDNKALEFVFGFPVWGGSHYADRYYDRKYDYDYRGHGYYTGRYGYNYFGMALQVHYLWRFPIGDIDGFTWHIGFGGQVRYNTFVVPVRQYYDNFGNYYYAEDRVHTIDIGPDVVGGVEYALKQAPITFFADANVFIAFLRYPYVTGQGGIGGRFSFGK</sequence>